<evidence type="ECO:0000256" key="7">
    <source>
        <dbReference type="RuleBase" id="RU366058"/>
    </source>
</evidence>
<evidence type="ECO:0000256" key="1">
    <source>
        <dbReference type="ARBA" id="ARBA00004651"/>
    </source>
</evidence>
<comment type="similarity">
    <text evidence="2 7">Belongs to the TVP38/TMEM64 family.</text>
</comment>
<dbReference type="EMBL" id="JAVDYB010000001">
    <property type="protein sequence ID" value="MDR7278172.1"/>
    <property type="molecule type" value="Genomic_DNA"/>
</dbReference>
<feature type="transmembrane region" description="Helical" evidence="7">
    <location>
        <begin position="217"/>
        <end position="237"/>
    </location>
</feature>
<evidence type="ECO:0000256" key="2">
    <source>
        <dbReference type="ARBA" id="ARBA00008640"/>
    </source>
</evidence>
<name>A0AAE4CBL8_9ACTN</name>
<keyword evidence="3 7" id="KW-1003">Cell membrane</keyword>
<dbReference type="RefSeq" id="WP_310370924.1">
    <property type="nucleotide sequence ID" value="NZ_JAVDYB010000001.1"/>
</dbReference>
<keyword evidence="10" id="KW-1185">Reference proteome</keyword>
<feature type="transmembrane region" description="Helical" evidence="7">
    <location>
        <begin position="41"/>
        <end position="61"/>
    </location>
</feature>
<dbReference type="Proteomes" id="UP001183643">
    <property type="component" value="Unassembled WGS sequence"/>
</dbReference>
<feature type="transmembrane region" description="Helical" evidence="7">
    <location>
        <begin position="105"/>
        <end position="129"/>
    </location>
</feature>
<accession>A0AAE4CBL8</accession>
<keyword evidence="5 7" id="KW-1133">Transmembrane helix</keyword>
<feature type="domain" description="VTT" evidence="8">
    <location>
        <begin position="93"/>
        <end position="209"/>
    </location>
</feature>
<dbReference type="PANTHER" id="PTHR12677">
    <property type="entry name" value="GOLGI APPARATUS MEMBRANE PROTEIN TVP38-RELATED"/>
    <property type="match status" value="1"/>
</dbReference>
<proteinExistence type="inferred from homology"/>
<dbReference type="InterPro" id="IPR015414">
    <property type="entry name" value="TMEM64"/>
</dbReference>
<evidence type="ECO:0000256" key="6">
    <source>
        <dbReference type="ARBA" id="ARBA00023136"/>
    </source>
</evidence>
<evidence type="ECO:0000313" key="9">
    <source>
        <dbReference type="EMBL" id="MDR7278172.1"/>
    </source>
</evidence>
<feature type="transmembrane region" description="Helical" evidence="7">
    <location>
        <begin position="189"/>
        <end position="211"/>
    </location>
</feature>
<organism evidence="9 10">
    <name type="scientific">Catenuloplanes atrovinosus</name>
    <dbReference type="NCBI Taxonomy" id="137266"/>
    <lineage>
        <taxon>Bacteria</taxon>
        <taxon>Bacillati</taxon>
        <taxon>Actinomycetota</taxon>
        <taxon>Actinomycetes</taxon>
        <taxon>Micromonosporales</taxon>
        <taxon>Micromonosporaceae</taxon>
        <taxon>Catenuloplanes</taxon>
    </lineage>
</organism>
<sequence>MTDAALRSRTTVASGLMVPLQPASPGACVPVVPRRSRRARVLRVAGLVAVVAALGTAAATLPLHEIQGAARSLGWAAAFAMAGVGALLLAVLVPRTAISLACGALLGPALGFAAAISAAMLAATATYFAGRWAGHGLLASRVGGRLHRLDGWLSRRGFSAVLLVRLLPLAPFGLMGYAYGTTSVRRRHYLLGTLVAAIPSSFSYAVLGAAVMTPGDLNPITFVPAVCGVLLTSAIVYRWRRTARRTPA</sequence>
<evidence type="ECO:0000259" key="8">
    <source>
        <dbReference type="Pfam" id="PF09335"/>
    </source>
</evidence>
<comment type="subcellular location">
    <subcellularLocation>
        <location evidence="1 7">Cell membrane</location>
        <topology evidence="1 7">Multi-pass membrane protein</topology>
    </subcellularLocation>
</comment>
<reference evidence="9" key="1">
    <citation type="submission" date="2023-07" db="EMBL/GenBank/DDBJ databases">
        <title>Sequencing the genomes of 1000 actinobacteria strains.</title>
        <authorList>
            <person name="Klenk H.-P."/>
        </authorList>
    </citation>
    <scope>NUCLEOTIDE SEQUENCE</scope>
    <source>
        <strain evidence="9">DSM 44707</strain>
    </source>
</reference>
<protein>
    <recommendedName>
        <fullName evidence="7">TVP38/TMEM64 family membrane protein</fullName>
    </recommendedName>
</protein>
<keyword evidence="6 7" id="KW-0472">Membrane</keyword>
<dbReference type="AlphaFoldDB" id="A0AAE4CBL8"/>
<evidence type="ECO:0000256" key="4">
    <source>
        <dbReference type="ARBA" id="ARBA00022692"/>
    </source>
</evidence>
<comment type="caution">
    <text evidence="9">The sequence shown here is derived from an EMBL/GenBank/DDBJ whole genome shotgun (WGS) entry which is preliminary data.</text>
</comment>
<evidence type="ECO:0000313" key="10">
    <source>
        <dbReference type="Proteomes" id="UP001183643"/>
    </source>
</evidence>
<feature type="transmembrane region" description="Helical" evidence="7">
    <location>
        <begin position="73"/>
        <end position="93"/>
    </location>
</feature>
<feature type="transmembrane region" description="Helical" evidence="7">
    <location>
        <begin position="157"/>
        <end position="177"/>
    </location>
</feature>
<evidence type="ECO:0000256" key="5">
    <source>
        <dbReference type="ARBA" id="ARBA00022989"/>
    </source>
</evidence>
<dbReference type="PANTHER" id="PTHR12677:SF59">
    <property type="entry name" value="GOLGI APPARATUS MEMBRANE PROTEIN TVP38-RELATED"/>
    <property type="match status" value="1"/>
</dbReference>
<dbReference type="InterPro" id="IPR032816">
    <property type="entry name" value="VTT_dom"/>
</dbReference>
<keyword evidence="4 7" id="KW-0812">Transmembrane</keyword>
<gene>
    <name evidence="9" type="ORF">J2S41_004950</name>
</gene>
<evidence type="ECO:0000256" key="3">
    <source>
        <dbReference type="ARBA" id="ARBA00022475"/>
    </source>
</evidence>
<dbReference type="GO" id="GO:0005886">
    <property type="term" value="C:plasma membrane"/>
    <property type="evidence" value="ECO:0007669"/>
    <property type="project" value="UniProtKB-SubCell"/>
</dbReference>
<dbReference type="Pfam" id="PF09335">
    <property type="entry name" value="VTT_dom"/>
    <property type="match status" value="1"/>
</dbReference>